<evidence type="ECO:0000256" key="3">
    <source>
        <dbReference type="ARBA" id="ARBA00022989"/>
    </source>
</evidence>
<protein>
    <recommendedName>
        <fullName evidence="7">Anoctamin transmembrane domain-containing protein</fullName>
    </recommendedName>
</protein>
<name>A0AAD7UEN6_9STRA</name>
<feature type="transmembrane region" description="Helical" evidence="6">
    <location>
        <begin position="363"/>
        <end position="385"/>
    </location>
</feature>
<gene>
    <name evidence="8" type="ORF">CTAYLR_001288</name>
</gene>
<dbReference type="PANTHER" id="PTHR12308:SF73">
    <property type="entry name" value="ANOCTAMIN"/>
    <property type="match status" value="1"/>
</dbReference>
<proteinExistence type="predicted"/>
<evidence type="ECO:0000313" key="9">
    <source>
        <dbReference type="Proteomes" id="UP001230188"/>
    </source>
</evidence>
<feature type="domain" description="Anoctamin transmembrane" evidence="7">
    <location>
        <begin position="243"/>
        <end position="670"/>
    </location>
</feature>
<organism evidence="8 9">
    <name type="scientific">Chrysophaeum taylorii</name>
    <dbReference type="NCBI Taxonomy" id="2483200"/>
    <lineage>
        <taxon>Eukaryota</taxon>
        <taxon>Sar</taxon>
        <taxon>Stramenopiles</taxon>
        <taxon>Ochrophyta</taxon>
        <taxon>Pelagophyceae</taxon>
        <taxon>Pelagomonadales</taxon>
        <taxon>Pelagomonadaceae</taxon>
        <taxon>Chrysophaeum</taxon>
    </lineage>
</organism>
<evidence type="ECO:0000313" key="8">
    <source>
        <dbReference type="EMBL" id="KAJ8602457.1"/>
    </source>
</evidence>
<evidence type="ECO:0000256" key="5">
    <source>
        <dbReference type="SAM" id="MobiDB-lite"/>
    </source>
</evidence>
<feature type="transmembrane region" description="Helical" evidence="6">
    <location>
        <begin position="597"/>
        <end position="620"/>
    </location>
</feature>
<keyword evidence="9" id="KW-1185">Reference proteome</keyword>
<dbReference type="InterPro" id="IPR049452">
    <property type="entry name" value="Anoctamin_TM"/>
</dbReference>
<dbReference type="GO" id="GO:0016020">
    <property type="term" value="C:membrane"/>
    <property type="evidence" value="ECO:0007669"/>
    <property type="project" value="UniProtKB-SubCell"/>
</dbReference>
<dbReference type="InterPro" id="IPR007632">
    <property type="entry name" value="Anoctamin"/>
</dbReference>
<dbReference type="Pfam" id="PF04547">
    <property type="entry name" value="Anoctamin"/>
    <property type="match status" value="1"/>
</dbReference>
<feature type="transmembrane region" description="Helical" evidence="6">
    <location>
        <begin position="290"/>
        <end position="311"/>
    </location>
</feature>
<keyword evidence="3 6" id="KW-1133">Transmembrane helix</keyword>
<feature type="transmembrane region" description="Helical" evidence="6">
    <location>
        <begin position="483"/>
        <end position="505"/>
    </location>
</feature>
<comment type="caution">
    <text evidence="8">The sequence shown here is derived from an EMBL/GenBank/DDBJ whole genome shotgun (WGS) entry which is preliminary data.</text>
</comment>
<evidence type="ECO:0000259" key="7">
    <source>
        <dbReference type="Pfam" id="PF04547"/>
    </source>
</evidence>
<keyword evidence="4 6" id="KW-0472">Membrane</keyword>
<accession>A0AAD7UEN6</accession>
<sequence>MSGEVIVDGRPEDGDSWDVCIVLPYKKEEEEEEEEAATPGGDDEEGLEVPKELKDFGKVVRRLTLAGLEYASYMSVQQDEVYVKIRMPLTLLREQADISDFIVKLDAKVLEKRIHEGFDEFGIKGIQLGNDYDGRALSQFGPYEHIHAKYDTSPVLADLYSEFSTMQRCKIVASILIGSRRFGGCEIPIPKRVHQGRFLAFLPFHDRVERTALQNKWMSTLVSPIFVPGKPGDPNLLPYDAYRDYFGEAHGFYIKFLGHSARMMGLLGVPGLCVYGGLRGAGYGNGPAAGILRAIYAVILMIWCAAFSRVWSRAQSFTAFTWGMSEFEQDEPPRPQYKGKMIASPVDGKEELYFPRWKRRGRVYFGVFLSAFVLAVDITFVFLVLRYRNQGSKRARARRSFRASVLNAVGIQVFNYVYKTIAIKISQHENWRTETEFADRLTVKLFAFNFVNSYFALFILLFSGSNKVCSSETSCITQIETSLLSIFILALLTDAAVAIVLPFVMRKYNRYKEGGFSEPLSSAEWQYLLLEYDETLDAIQGYMTITMRYGYVALFSSAAPLVPFLAAVCDVALLKLEPYKFLTAFRRIEPRGGQDIGRFETACAFIGAVSPITNAVVVIIRTPPFSAIHPLARQRYVFMCVAAVAICFQLLISALVPAVHPDVTLQLQRQAFIRSKVIDKIADEDEKIQATSRAVNFEIARKGPVSDYKASLQDVLLAAN</sequence>
<evidence type="ECO:0000256" key="1">
    <source>
        <dbReference type="ARBA" id="ARBA00004141"/>
    </source>
</evidence>
<dbReference type="EMBL" id="JAQMWT010000379">
    <property type="protein sequence ID" value="KAJ8602457.1"/>
    <property type="molecule type" value="Genomic_DNA"/>
</dbReference>
<feature type="transmembrane region" description="Helical" evidence="6">
    <location>
        <begin position="445"/>
        <end position="462"/>
    </location>
</feature>
<comment type="subcellular location">
    <subcellularLocation>
        <location evidence="1">Membrane</location>
        <topology evidence="1">Multi-pass membrane protein</topology>
    </subcellularLocation>
</comment>
<evidence type="ECO:0000256" key="2">
    <source>
        <dbReference type="ARBA" id="ARBA00022692"/>
    </source>
</evidence>
<dbReference type="AlphaFoldDB" id="A0AAD7UEN6"/>
<reference evidence="8" key="1">
    <citation type="submission" date="2023-01" db="EMBL/GenBank/DDBJ databases">
        <title>Metagenome sequencing of chrysophaentin producing Chrysophaeum taylorii.</title>
        <authorList>
            <person name="Davison J."/>
            <person name="Bewley C."/>
        </authorList>
    </citation>
    <scope>NUCLEOTIDE SEQUENCE</scope>
    <source>
        <strain evidence="8">NIES-1699</strain>
    </source>
</reference>
<feature type="region of interest" description="Disordered" evidence="5">
    <location>
        <begin position="26"/>
        <end position="48"/>
    </location>
</feature>
<dbReference type="Proteomes" id="UP001230188">
    <property type="component" value="Unassembled WGS sequence"/>
</dbReference>
<dbReference type="GO" id="GO:0005254">
    <property type="term" value="F:chloride channel activity"/>
    <property type="evidence" value="ECO:0007669"/>
    <property type="project" value="TreeGrafter"/>
</dbReference>
<dbReference type="PANTHER" id="PTHR12308">
    <property type="entry name" value="ANOCTAMIN"/>
    <property type="match status" value="1"/>
</dbReference>
<feature type="transmembrane region" description="Helical" evidence="6">
    <location>
        <begin position="636"/>
        <end position="659"/>
    </location>
</feature>
<feature type="transmembrane region" description="Helical" evidence="6">
    <location>
        <begin position="551"/>
        <end position="576"/>
    </location>
</feature>
<feature type="transmembrane region" description="Helical" evidence="6">
    <location>
        <begin position="261"/>
        <end position="278"/>
    </location>
</feature>
<evidence type="ECO:0000256" key="6">
    <source>
        <dbReference type="SAM" id="Phobius"/>
    </source>
</evidence>
<evidence type="ECO:0000256" key="4">
    <source>
        <dbReference type="ARBA" id="ARBA00023136"/>
    </source>
</evidence>
<keyword evidence="2 6" id="KW-0812">Transmembrane</keyword>
<feature type="compositionally biased region" description="Acidic residues" evidence="5">
    <location>
        <begin position="29"/>
        <end position="47"/>
    </location>
</feature>